<name>A0AAN8EUS3_9EURO</name>
<dbReference type="AlphaFoldDB" id="A0AAN8EUS3"/>
<proteinExistence type="predicted"/>
<gene>
    <name evidence="2" type="ORF">OHC33_003007</name>
</gene>
<organism evidence="2 3">
    <name type="scientific">Knufia fluminis</name>
    <dbReference type="NCBI Taxonomy" id="191047"/>
    <lineage>
        <taxon>Eukaryota</taxon>
        <taxon>Fungi</taxon>
        <taxon>Dikarya</taxon>
        <taxon>Ascomycota</taxon>
        <taxon>Pezizomycotina</taxon>
        <taxon>Eurotiomycetes</taxon>
        <taxon>Chaetothyriomycetidae</taxon>
        <taxon>Chaetothyriales</taxon>
        <taxon>Trichomeriaceae</taxon>
        <taxon>Knufia</taxon>
    </lineage>
</organism>
<evidence type="ECO:0000259" key="1">
    <source>
        <dbReference type="PROSITE" id="PS50097"/>
    </source>
</evidence>
<protein>
    <recommendedName>
        <fullName evidence="1">BTB domain-containing protein</fullName>
    </recommendedName>
</protein>
<dbReference type="PANTHER" id="PTHR47843">
    <property type="entry name" value="BTB DOMAIN-CONTAINING PROTEIN-RELATED"/>
    <property type="match status" value="1"/>
</dbReference>
<evidence type="ECO:0000313" key="2">
    <source>
        <dbReference type="EMBL" id="KAK5956430.1"/>
    </source>
</evidence>
<dbReference type="InterPro" id="IPR011333">
    <property type="entry name" value="SKP1/BTB/POZ_sf"/>
</dbReference>
<evidence type="ECO:0000313" key="3">
    <source>
        <dbReference type="Proteomes" id="UP001316803"/>
    </source>
</evidence>
<sequence length="285" mass="33085">MSMNRPPGIVEFLRRLFLPKLSQPDPVTVYLRVMEKYRAGQAFNLIRDKVTLPDVTINLDQHQWRVHSDLLTAELGFFRAALQDGFTEATTKQIAMHDDDVWTLARFIQYLYESSYETVRERGYGPCCSAPNVRLRDIVGKRLQSGTEADADMKQSHQPVHAHCMIILFADKYDVPNLLEYAARQLSREVAWALRDGKDQFWLCFGEVGADRIRRHEVLQDVFASMVVNLFPDLDDDRLQRLCQDDPGLTHKISRHLRQEVVRWKAEAMRIDALLPKTKRKWTAS</sequence>
<dbReference type="PROSITE" id="PS50097">
    <property type="entry name" value="BTB"/>
    <property type="match status" value="1"/>
</dbReference>
<dbReference type="CDD" id="cd18186">
    <property type="entry name" value="BTB_POZ_ZBTB_KLHL-like"/>
    <property type="match status" value="1"/>
</dbReference>
<accession>A0AAN8EUS3</accession>
<keyword evidence="3" id="KW-1185">Reference proteome</keyword>
<dbReference type="SUPFAM" id="SSF54695">
    <property type="entry name" value="POZ domain"/>
    <property type="match status" value="1"/>
</dbReference>
<dbReference type="Pfam" id="PF00651">
    <property type="entry name" value="BTB"/>
    <property type="match status" value="1"/>
</dbReference>
<feature type="domain" description="BTB" evidence="1">
    <location>
        <begin position="53"/>
        <end position="120"/>
    </location>
</feature>
<dbReference type="EMBL" id="JAKLMC020000005">
    <property type="protein sequence ID" value="KAK5956430.1"/>
    <property type="molecule type" value="Genomic_DNA"/>
</dbReference>
<dbReference type="Gene3D" id="3.30.710.10">
    <property type="entry name" value="Potassium Channel Kv1.1, Chain A"/>
    <property type="match status" value="1"/>
</dbReference>
<reference evidence="2 3" key="1">
    <citation type="submission" date="2022-12" db="EMBL/GenBank/DDBJ databases">
        <title>Genomic features and morphological characterization of a novel Knufia sp. strain isolated from spacecraft assembly facility.</title>
        <authorList>
            <person name="Teixeira M."/>
            <person name="Chander A.M."/>
            <person name="Stajich J.E."/>
            <person name="Venkateswaran K."/>
        </authorList>
    </citation>
    <scope>NUCLEOTIDE SEQUENCE [LARGE SCALE GENOMIC DNA]</scope>
    <source>
        <strain evidence="2 3">FJI-L2-BK-P2</strain>
    </source>
</reference>
<dbReference type="Proteomes" id="UP001316803">
    <property type="component" value="Unassembled WGS sequence"/>
</dbReference>
<dbReference type="InterPro" id="IPR000210">
    <property type="entry name" value="BTB/POZ_dom"/>
</dbReference>
<comment type="caution">
    <text evidence="2">The sequence shown here is derived from an EMBL/GenBank/DDBJ whole genome shotgun (WGS) entry which is preliminary data.</text>
</comment>